<evidence type="ECO:0000259" key="1">
    <source>
        <dbReference type="Pfam" id="PF02663"/>
    </source>
</evidence>
<accession>A0A9D0ZDG2</accession>
<dbReference type="PANTHER" id="PTHR39418">
    <property type="entry name" value="DEHYDROGENASE-RELATED"/>
    <property type="match status" value="1"/>
</dbReference>
<dbReference type="Proteomes" id="UP000824262">
    <property type="component" value="Unassembled WGS sequence"/>
</dbReference>
<dbReference type="PANTHER" id="PTHR39418:SF1">
    <property type="entry name" value="DEHYDROGENASE"/>
    <property type="match status" value="1"/>
</dbReference>
<dbReference type="EMBL" id="DVGA01000037">
    <property type="protein sequence ID" value="HIQ78310.1"/>
    <property type="molecule type" value="Genomic_DNA"/>
</dbReference>
<comment type="caution">
    <text evidence="2">The sequence shown here is derived from an EMBL/GenBank/DDBJ whole genome shotgun (WGS) entry which is preliminary data.</text>
</comment>
<dbReference type="Pfam" id="PF02663">
    <property type="entry name" value="FmdE"/>
    <property type="match status" value="1"/>
</dbReference>
<protein>
    <submittedName>
        <fullName evidence="2">Formylmethanofuran dehydrogenase</fullName>
    </submittedName>
</protein>
<gene>
    <name evidence="2" type="ORF">IAB77_03530</name>
</gene>
<evidence type="ECO:0000313" key="3">
    <source>
        <dbReference type="Proteomes" id="UP000824262"/>
    </source>
</evidence>
<dbReference type="AlphaFoldDB" id="A0A9D0ZDG2"/>
<dbReference type="InterPro" id="IPR003814">
    <property type="entry name" value="FmdEsu_dom"/>
</dbReference>
<dbReference type="InterPro" id="IPR053194">
    <property type="entry name" value="tRNA_methyltr_O"/>
</dbReference>
<feature type="domain" description="Formylmethanofuran dehydrogenase subunit E" evidence="1">
    <location>
        <begin position="12"/>
        <end position="99"/>
    </location>
</feature>
<dbReference type="InterPro" id="IPR026328">
    <property type="entry name" value="FmdE"/>
</dbReference>
<sequence>MDEKLWQKCVEFHGHECGGLMTGFKAAQYAAELLALGRSPDEETVCISENDACGVDAIQVVLGCTVGKGNLLFHLTGKQSYTFYERASGRGVRIAARPKPEGLKKGGTLEYMRPLAPSELFYAMAPALGLPERARLFGSAECSVCGEIAAEAFMYIEGGKPVCRDCRKAYSRLSV</sequence>
<name>A0A9D0ZDG2_9FIRM</name>
<dbReference type="Gene3D" id="3.30.1330.130">
    <property type="match status" value="1"/>
</dbReference>
<organism evidence="2 3">
    <name type="scientific">Candidatus Scatomorpha intestinavium</name>
    <dbReference type="NCBI Taxonomy" id="2840922"/>
    <lineage>
        <taxon>Bacteria</taxon>
        <taxon>Bacillati</taxon>
        <taxon>Bacillota</taxon>
        <taxon>Clostridia</taxon>
        <taxon>Eubacteriales</taxon>
        <taxon>Candidatus Scatomorpha</taxon>
    </lineage>
</organism>
<dbReference type="SUPFAM" id="SSF143555">
    <property type="entry name" value="FwdE-like"/>
    <property type="match status" value="1"/>
</dbReference>
<proteinExistence type="predicted"/>
<reference evidence="2" key="1">
    <citation type="submission" date="2020-10" db="EMBL/GenBank/DDBJ databases">
        <authorList>
            <person name="Gilroy R."/>
        </authorList>
    </citation>
    <scope>NUCLEOTIDE SEQUENCE</scope>
    <source>
        <strain evidence="2">ChiBcolR7-354</strain>
    </source>
</reference>
<dbReference type="PIRSF" id="PIRSF006578">
    <property type="entry name" value="FwdE"/>
    <property type="match status" value="1"/>
</dbReference>
<reference evidence="2" key="2">
    <citation type="journal article" date="2021" name="PeerJ">
        <title>Extensive microbial diversity within the chicken gut microbiome revealed by metagenomics and culture.</title>
        <authorList>
            <person name="Gilroy R."/>
            <person name="Ravi A."/>
            <person name="Getino M."/>
            <person name="Pursley I."/>
            <person name="Horton D.L."/>
            <person name="Alikhan N.F."/>
            <person name="Baker D."/>
            <person name="Gharbi K."/>
            <person name="Hall N."/>
            <person name="Watson M."/>
            <person name="Adriaenssens E.M."/>
            <person name="Foster-Nyarko E."/>
            <person name="Jarju S."/>
            <person name="Secka A."/>
            <person name="Antonio M."/>
            <person name="Oren A."/>
            <person name="Chaudhuri R.R."/>
            <person name="La Ragione R."/>
            <person name="Hildebrand F."/>
            <person name="Pallen M.J."/>
        </authorList>
    </citation>
    <scope>NUCLEOTIDE SEQUENCE</scope>
    <source>
        <strain evidence="2">ChiBcolR7-354</strain>
    </source>
</reference>
<evidence type="ECO:0000313" key="2">
    <source>
        <dbReference type="EMBL" id="HIQ78310.1"/>
    </source>
</evidence>